<feature type="region of interest" description="Disordered" evidence="1">
    <location>
        <begin position="64"/>
        <end position="95"/>
    </location>
</feature>
<feature type="non-terminal residue" evidence="2">
    <location>
        <position position="108"/>
    </location>
</feature>
<feature type="non-terminal residue" evidence="2">
    <location>
        <position position="1"/>
    </location>
</feature>
<gene>
    <name evidence="2" type="ORF">g.202</name>
</gene>
<evidence type="ECO:0000256" key="1">
    <source>
        <dbReference type="SAM" id="MobiDB-lite"/>
    </source>
</evidence>
<reference evidence="2" key="1">
    <citation type="submission" date="2015-09" db="EMBL/GenBank/DDBJ databases">
        <title>De novo assembly of Pectinophora gossypiella (Pink Bollworm) gut transcriptome.</title>
        <authorList>
            <person name="Tassone E.E."/>
        </authorList>
    </citation>
    <scope>NUCLEOTIDE SEQUENCE</scope>
</reference>
<sequence length="108" mass="12705">SRHSMAPFRKKPRKSYVTSLFSTNSNTSNTKHKSFFTKFPRISKNTTSVRHLLSFKLSNKLTKERTEREDSPYYDTVAEIDDRKEENAPTKNDQPLHYKILHLTDKSQ</sequence>
<protein>
    <submittedName>
        <fullName evidence="2">Uncharacterized protein</fullName>
    </submittedName>
</protein>
<name>A0A1E1WPT9_PECGO</name>
<dbReference type="AlphaFoldDB" id="A0A1E1WPT9"/>
<proteinExistence type="predicted"/>
<organism evidence="2">
    <name type="scientific">Pectinophora gossypiella</name>
    <name type="common">Cotton pink bollworm</name>
    <name type="synonym">Depressaria gossypiella</name>
    <dbReference type="NCBI Taxonomy" id="13191"/>
    <lineage>
        <taxon>Eukaryota</taxon>
        <taxon>Metazoa</taxon>
        <taxon>Ecdysozoa</taxon>
        <taxon>Arthropoda</taxon>
        <taxon>Hexapoda</taxon>
        <taxon>Insecta</taxon>
        <taxon>Pterygota</taxon>
        <taxon>Neoptera</taxon>
        <taxon>Endopterygota</taxon>
        <taxon>Lepidoptera</taxon>
        <taxon>Glossata</taxon>
        <taxon>Ditrysia</taxon>
        <taxon>Gelechioidea</taxon>
        <taxon>Gelechiidae</taxon>
        <taxon>Apatetrinae</taxon>
        <taxon>Pectinophora</taxon>
    </lineage>
</organism>
<dbReference type="EMBL" id="GDQN01002203">
    <property type="protein sequence ID" value="JAT88851.1"/>
    <property type="molecule type" value="Transcribed_RNA"/>
</dbReference>
<accession>A0A1E1WPT9</accession>
<evidence type="ECO:0000313" key="2">
    <source>
        <dbReference type="EMBL" id="JAT88851.1"/>
    </source>
</evidence>